<dbReference type="RefSeq" id="WP_183569405.1">
    <property type="nucleotide sequence ID" value="NZ_CBCSLB010000020.1"/>
</dbReference>
<organism evidence="5 6">
    <name type="scientific">Paenibacillus endophyticus</name>
    <dbReference type="NCBI Taxonomy" id="1294268"/>
    <lineage>
        <taxon>Bacteria</taxon>
        <taxon>Bacillati</taxon>
        <taxon>Bacillota</taxon>
        <taxon>Bacilli</taxon>
        <taxon>Bacillales</taxon>
        <taxon>Paenibacillaceae</taxon>
        <taxon>Paenibacillus</taxon>
    </lineage>
</organism>
<dbReference type="InterPro" id="IPR029044">
    <property type="entry name" value="Nucleotide-diphossugar_trans"/>
</dbReference>
<gene>
    <name evidence="5" type="ORF">FHS16_005168</name>
</gene>
<sequence>MTVSISVILPIYNAEKWIRDCLDSIINQPFRHIELLLINDGSTDQSGAVCEAFAARDSRIRVMHKPNRGTSSARNIGLKAATGKYISFVDADDVIDELFFVKLYAAAEQFECETVICGYESLQKREEKPPQFTLHTVMNGKELVLSAERAHSGNELCFVWRCLFLRSLIEKRNIRFQEGLTIGEDMIFLLEVVLAADRVYAIPDLLYRYNTHNNADSLTRSSFRPHLEKCLILQYELRKRLSDKTGLLVNDRYRKDMASYYIGEIRSMLITNMKSNPEDITKADMKRILHLKMMTDSTMQLGFAYKCGSLKEYLYYIAFKYKLATLLFHFEFGRRSKPARRFSLFPGLFGRSKNGI</sequence>
<dbReference type="PANTHER" id="PTHR22916:SF51">
    <property type="entry name" value="GLYCOSYLTRANSFERASE EPSH-RELATED"/>
    <property type="match status" value="1"/>
</dbReference>
<dbReference type="Pfam" id="PF00535">
    <property type="entry name" value="Glycos_transf_2"/>
    <property type="match status" value="1"/>
</dbReference>
<dbReference type="Proteomes" id="UP000518605">
    <property type="component" value="Unassembled WGS sequence"/>
</dbReference>
<evidence type="ECO:0000256" key="3">
    <source>
        <dbReference type="ARBA" id="ARBA00022679"/>
    </source>
</evidence>
<reference evidence="5 6" key="1">
    <citation type="submission" date="2020-08" db="EMBL/GenBank/DDBJ databases">
        <title>Genomic Encyclopedia of Type Strains, Phase III (KMG-III): the genomes of soil and plant-associated and newly described type strains.</title>
        <authorList>
            <person name="Whitman W."/>
        </authorList>
    </citation>
    <scope>NUCLEOTIDE SEQUENCE [LARGE SCALE GENOMIC DNA]</scope>
    <source>
        <strain evidence="5 6">CECT 8234</strain>
    </source>
</reference>
<evidence type="ECO:0000256" key="1">
    <source>
        <dbReference type="ARBA" id="ARBA00006739"/>
    </source>
</evidence>
<dbReference type="EC" id="2.4.-.-" evidence="5"/>
<dbReference type="AlphaFoldDB" id="A0A7W5CC93"/>
<keyword evidence="3 5" id="KW-0808">Transferase</keyword>
<comment type="similarity">
    <text evidence="1">Belongs to the glycosyltransferase 2 family.</text>
</comment>
<feature type="domain" description="Glycosyltransferase 2-like" evidence="4">
    <location>
        <begin position="6"/>
        <end position="121"/>
    </location>
</feature>
<dbReference type="Gene3D" id="3.90.550.10">
    <property type="entry name" value="Spore Coat Polysaccharide Biosynthesis Protein SpsA, Chain A"/>
    <property type="match status" value="1"/>
</dbReference>
<dbReference type="CDD" id="cd00761">
    <property type="entry name" value="Glyco_tranf_GTA_type"/>
    <property type="match status" value="1"/>
</dbReference>
<protein>
    <submittedName>
        <fullName evidence="5">Glycosyltransferase EpsJ</fullName>
        <ecNumber evidence="5">2.4.-.-</ecNumber>
    </submittedName>
</protein>
<dbReference type="PANTHER" id="PTHR22916">
    <property type="entry name" value="GLYCOSYLTRANSFERASE"/>
    <property type="match status" value="1"/>
</dbReference>
<evidence type="ECO:0000256" key="2">
    <source>
        <dbReference type="ARBA" id="ARBA00022676"/>
    </source>
</evidence>
<dbReference type="GO" id="GO:0016757">
    <property type="term" value="F:glycosyltransferase activity"/>
    <property type="evidence" value="ECO:0007669"/>
    <property type="project" value="UniProtKB-KW"/>
</dbReference>
<dbReference type="InterPro" id="IPR001173">
    <property type="entry name" value="Glyco_trans_2-like"/>
</dbReference>
<dbReference type="EMBL" id="JACHXW010000021">
    <property type="protein sequence ID" value="MBB3155061.1"/>
    <property type="molecule type" value="Genomic_DNA"/>
</dbReference>
<keyword evidence="6" id="KW-1185">Reference proteome</keyword>
<evidence type="ECO:0000259" key="4">
    <source>
        <dbReference type="Pfam" id="PF00535"/>
    </source>
</evidence>
<evidence type="ECO:0000313" key="5">
    <source>
        <dbReference type="EMBL" id="MBB3155061.1"/>
    </source>
</evidence>
<proteinExistence type="inferred from homology"/>
<name>A0A7W5CC93_9BACL</name>
<evidence type="ECO:0000313" key="6">
    <source>
        <dbReference type="Proteomes" id="UP000518605"/>
    </source>
</evidence>
<keyword evidence="2 5" id="KW-0328">Glycosyltransferase</keyword>
<accession>A0A7W5CC93</accession>
<comment type="caution">
    <text evidence="5">The sequence shown here is derived from an EMBL/GenBank/DDBJ whole genome shotgun (WGS) entry which is preliminary data.</text>
</comment>
<dbReference type="SUPFAM" id="SSF53448">
    <property type="entry name" value="Nucleotide-diphospho-sugar transferases"/>
    <property type="match status" value="1"/>
</dbReference>